<dbReference type="CDD" id="cd13934">
    <property type="entry name" value="RNase_H_Dikarya_like"/>
    <property type="match status" value="1"/>
</dbReference>
<evidence type="ECO:0000256" key="3">
    <source>
        <dbReference type="ARBA" id="ARBA00012180"/>
    </source>
</evidence>
<proteinExistence type="inferred from homology"/>
<dbReference type="PROSITE" id="PS50879">
    <property type="entry name" value="RNASE_H_1"/>
    <property type="match status" value="1"/>
</dbReference>
<dbReference type="GO" id="GO:0043137">
    <property type="term" value="P:DNA replication, removal of RNA primer"/>
    <property type="evidence" value="ECO:0007669"/>
    <property type="project" value="TreeGrafter"/>
</dbReference>
<keyword evidence="6" id="KW-0255">Endonuclease</keyword>
<dbReference type="PANTHER" id="PTHR10642">
    <property type="entry name" value="RIBONUCLEASE H1"/>
    <property type="match status" value="1"/>
</dbReference>
<dbReference type="InterPro" id="IPR050092">
    <property type="entry name" value="RNase_H"/>
</dbReference>
<evidence type="ECO:0000256" key="2">
    <source>
        <dbReference type="ARBA" id="ARBA00005300"/>
    </source>
</evidence>
<keyword evidence="5" id="KW-0479">Metal-binding</keyword>
<name>A0A7R7XKI0_9EURO</name>
<keyword evidence="10" id="KW-1185">Reference proteome</keyword>
<dbReference type="GeneID" id="64973030"/>
<dbReference type="PANTHER" id="PTHR10642:SF26">
    <property type="entry name" value="RIBONUCLEASE H1"/>
    <property type="match status" value="1"/>
</dbReference>
<dbReference type="AlphaFoldDB" id="A0A7R7XKI0"/>
<keyword evidence="4" id="KW-0540">Nuclease</keyword>
<gene>
    <name evidence="9" type="ORF">APUU_31250S</name>
</gene>
<evidence type="ECO:0000256" key="4">
    <source>
        <dbReference type="ARBA" id="ARBA00022722"/>
    </source>
</evidence>
<dbReference type="OrthoDB" id="245563at2759"/>
<sequence>MHPVHLSGLAIEVPLNSTISEESSDEDEGLTSVDLGSWQPRPTVCTTCTPQLVKEPIIPKTMADRRFRPERFYGADYRPEDIEVARGQLVHTCSQEAGSDTATIQLTTIVVAFDGACLRNGKPGALGAVGVYFGPKNPWNKRQKLYPEMTHTSQLAELVGCRGATRFVLAMLKSEKRPKVETLIIKSDSEYVIRSLTEYMPKWKSNGWRNAKGLRVANAEVFQEIEANIRILEEQKAVRVYLWAVPRSMNEDADLLAKRELGI</sequence>
<evidence type="ECO:0000259" key="8">
    <source>
        <dbReference type="PROSITE" id="PS50879"/>
    </source>
</evidence>
<dbReference type="RefSeq" id="XP_041555219.1">
    <property type="nucleotide sequence ID" value="XM_041702433.1"/>
</dbReference>
<evidence type="ECO:0000313" key="10">
    <source>
        <dbReference type="Proteomes" id="UP000654913"/>
    </source>
</evidence>
<protein>
    <recommendedName>
        <fullName evidence="3">ribonuclease H</fullName>
        <ecNumber evidence="3">3.1.26.4</ecNumber>
    </recommendedName>
</protein>
<dbReference type="EC" id="3.1.26.4" evidence="3"/>
<dbReference type="InterPro" id="IPR036397">
    <property type="entry name" value="RNaseH_sf"/>
</dbReference>
<dbReference type="InterPro" id="IPR012337">
    <property type="entry name" value="RNaseH-like_sf"/>
</dbReference>
<dbReference type="GO" id="GO:0004523">
    <property type="term" value="F:RNA-DNA hybrid ribonuclease activity"/>
    <property type="evidence" value="ECO:0007669"/>
    <property type="project" value="UniProtKB-EC"/>
</dbReference>
<dbReference type="Pfam" id="PF00075">
    <property type="entry name" value="RNase_H"/>
    <property type="match status" value="1"/>
</dbReference>
<evidence type="ECO:0000256" key="7">
    <source>
        <dbReference type="ARBA" id="ARBA00022801"/>
    </source>
</evidence>
<evidence type="ECO:0000256" key="5">
    <source>
        <dbReference type="ARBA" id="ARBA00022723"/>
    </source>
</evidence>
<evidence type="ECO:0000256" key="6">
    <source>
        <dbReference type="ARBA" id="ARBA00022759"/>
    </source>
</evidence>
<organism evidence="9 10">
    <name type="scientific">Aspergillus puulaauensis</name>
    <dbReference type="NCBI Taxonomy" id="1220207"/>
    <lineage>
        <taxon>Eukaryota</taxon>
        <taxon>Fungi</taxon>
        <taxon>Dikarya</taxon>
        <taxon>Ascomycota</taxon>
        <taxon>Pezizomycotina</taxon>
        <taxon>Eurotiomycetes</taxon>
        <taxon>Eurotiomycetidae</taxon>
        <taxon>Eurotiales</taxon>
        <taxon>Aspergillaceae</taxon>
        <taxon>Aspergillus</taxon>
    </lineage>
</organism>
<reference evidence="9" key="1">
    <citation type="submission" date="2021-01" db="EMBL/GenBank/DDBJ databases">
        <authorList>
            <consortium name="Aspergillus puulaauensis MK2 genome sequencing consortium"/>
            <person name="Kazuki M."/>
            <person name="Futagami T."/>
        </authorList>
    </citation>
    <scope>NUCLEOTIDE SEQUENCE</scope>
    <source>
        <strain evidence="9">MK2</strain>
    </source>
</reference>
<dbReference type="Gene3D" id="3.30.420.10">
    <property type="entry name" value="Ribonuclease H-like superfamily/Ribonuclease H"/>
    <property type="match status" value="1"/>
</dbReference>
<comment type="catalytic activity">
    <reaction evidence="1">
        <text>Endonucleolytic cleavage to 5'-phosphomonoester.</text>
        <dbReference type="EC" id="3.1.26.4"/>
    </reaction>
</comment>
<dbReference type="InterPro" id="IPR002156">
    <property type="entry name" value="RNaseH_domain"/>
</dbReference>
<dbReference type="EMBL" id="AP024445">
    <property type="protein sequence ID" value="BCS23025.1"/>
    <property type="molecule type" value="Genomic_DNA"/>
</dbReference>
<dbReference type="GO" id="GO:0003676">
    <property type="term" value="F:nucleic acid binding"/>
    <property type="evidence" value="ECO:0007669"/>
    <property type="project" value="InterPro"/>
</dbReference>
<comment type="similarity">
    <text evidence="2">Belongs to the RNase H family.</text>
</comment>
<reference evidence="9" key="2">
    <citation type="submission" date="2021-02" db="EMBL/GenBank/DDBJ databases">
        <title>Aspergillus puulaauensis MK2 genome sequence.</title>
        <authorList>
            <person name="Futagami T."/>
            <person name="Mori K."/>
            <person name="Kadooka C."/>
            <person name="Tanaka T."/>
        </authorList>
    </citation>
    <scope>NUCLEOTIDE SEQUENCE</scope>
    <source>
        <strain evidence="9">MK2</strain>
    </source>
</reference>
<evidence type="ECO:0000313" key="9">
    <source>
        <dbReference type="EMBL" id="BCS23025.1"/>
    </source>
</evidence>
<accession>A0A7R7XKI0</accession>
<keyword evidence="7" id="KW-0378">Hydrolase</keyword>
<dbReference type="GO" id="GO:0046872">
    <property type="term" value="F:metal ion binding"/>
    <property type="evidence" value="ECO:0007669"/>
    <property type="project" value="UniProtKB-KW"/>
</dbReference>
<evidence type="ECO:0000256" key="1">
    <source>
        <dbReference type="ARBA" id="ARBA00000077"/>
    </source>
</evidence>
<dbReference type="KEGG" id="apuu:APUU_31250S"/>
<dbReference type="SUPFAM" id="SSF53098">
    <property type="entry name" value="Ribonuclease H-like"/>
    <property type="match status" value="1"/>
</dbReference>
<dbReference type="Proteomes" id="UP000654913">
    <property type="component" value="Chromosome 3"/>
</dbReference>
<feature type="domain" description="RNase H type-1" evidence="8">
    <location>
        <begin position="105"/>
        <end position="262"/>
    </location>
</feature>